<dbReference type="InterPro" id="IPR029028">
    <property type="entry name" value="Alpha/beta_knot_MTases"/>
</dbReference>
<keyword evidence="6 12" id="KW-0698">rRNA processing</keyword>
<evidence type="ECO:0000256" key="8">
    <source>
        <dbReference type="ARBA" id="ARBA00022679"/>
    </source>
</evidence>
<evidence type="ECO:0000256" key="5">
    <source>
        <dbReference type="ARBA" id="ARBA00022490"/>
    </source>
</evidence>
<feature type="domain" description="Ribosomal RNA small subunit methyltransferase E methyltransferase" evidence="13">
    <location>
        <begin position="77"/>
        <end position="245"/>
    </location>
</feature>
<dbReference type="PANTHER" id="PTHR30027:SF3">
    <property type="entry name" value="16S RRNA (URACIL(1498)-N(3))-METHYLTRANSFERASE"/>
    <property type="match status" value="1"/>
</dbReference>
<evidence type="ECO:0000259" key="13">
    <source>
        <dbReference type="Pfam" id="PF04452"/>
    </source>
</evidence>
<dbReference type="SUPFAM" id="SSF88697">
    <property type="entry name" value="PUA domain-like"/>
    <property type="match status" value="1"/>
</dbReference>
<name>A0A1I3B592_9FIRM</name>
<dbReference type="Pfam" id="PF20260">
    <property type="entry name" value="PUA_4"/>
    <property type="match status" value="1"/>
</dbReference>
<evidence type="ECO:0000256" key="4">
    <source>
        <dbReference type="ARBA" id="ARBA00013673"/>
    </source>
</evidence>
<evidence type="ECO:0000313" key="15">
    <source>
        <dbReference type="EMBL" id="SFH57478.1"/>
    </source>
</evidence>
<gene>
    <name evidence="15" type="ORF">SAMN05192551_101598</name>
</gene>
<dbReference type="GO" id="GO:0070475">
    <property type="term" value="P:rRNA base methylation"/>
    <property type="evidence" value="ECO:0007669"/>
    <property type="project" value="TreeGrafter"/>
</dbReference>
<keyword evidence="5 12" id="KW-0963">Cytoplasm</keyword>
<dbReference type="EMBL" id="FOQA01000001">
    <property type="protein sequence ID" value="SFH57478.1"/>
    <property type="molecule type" value="Genomic_DNA"/>
</dbReference>
<dbReference type="InterPro" id="IPR046886">
    <property type="entry name" value="RsmE_MTase_dom"/>
</dbReference>
<protein>
    <recommendedName>
        <fullName evidence="4 12">Ribosomal RNA small subunit methyltransferase E</fullName>
        <ecNumber evidence="3 12">2.1.1.193</ecNumber>
    </recommendedName>
</protein>
<organism evidence="15 16">
    <name type="scientific">Tindallia magadiensis</name>
    <dbReference type="NCBI Taxonomy" id="69895"/>
    <lineage>
        <taxon>Bacteria</taxon>
        <taxon>Bacillati</taxon>
        <taxon>Bacillota</taxon>
        <taxon>Clostridia</taxon>
        <taxon>Peptostreptococcales</taxon>
        <taxon>Tindalliaceae</taxon>
        <taxon>Tindallia</taxon>
    </lineage>
</organism>
<comment type="subcellular location">
    <subcellularLocation>
        <location evidence="1 12">Cytoplasm</location>
    </subcellularLocation>
</comment>
<dbReference type="Proteomes" id="UP000199287">
    <property type="component" value="Unassembled WGS sequence"/>
</dbReference>
<feature type="domain" description="Ribosomal RNA small subunit methyltransferase E PUA-like" evidence="14">
    <location>
        <begin position="22"/>
        <end position="67"/>
    </location>
</feature>
<comment type="similarity">
    <text evidence="2 12">Belongs to the RNA methyltransferase RsmE family.</text>
</comment>
<sequence length="251" mass="28411">MHHFFVTPQDINKIDKEIKIVGEDVRHIQKSLRLKEGNKITISDGMGSGFVTQIVDSGKEEVRVEIIEEIKSVENKDKTLTLFQGLAKGSKMDLIIQKAVELGVNAIVPIITEYSVVQLKEKDKHKKKERWQKIAEEAAKQCRRLIMPVVHTPINFNDAIAEWKEENSKHLHLIAYENETSTSVKKIFSHTSVMEYDHIGVWIGPEGGFHQKEIVQAQSAGVISVGMGPRILRTETAGIAMLSFVLYEREL</sequence>
<dbReference type="Pfam" id="PF04452">
    <property type="entry name" value="Methyltrans_RNA"/>
    <property type="match status" value="1"/>
</dbReference>
<keyword evidence="8 12" id="KW-0808">Transferase</keyword>
<dbReference type="PANTHER" id="PTHR30027">
    <property type="entry name" value="RIBOSOMAL RNA SMALL SUBUNIT METHYLTRANSFERASE E"/>
    <property type="match status" value="1"/>
</dbReference>
<proteinExistence type="inferred from homology"/>
<keyword evidence="16" id="KW-1185">Reference proteome</keyword>
<accession>A0A1I3B592</accession>
<dbReference type="AlphaFoldDB" id="A0A1I3B592"/>
<keyword evidence="9 12" id="KW-0949">S-adenosyl-L-methionine</keyword>
<reference evidence="16" key="1">
    <citation type="submission" date="2016-10" db="EMBL/GenBank/DDBJ databases">
        <authorList>
            <person name="Varghese N."/>
            <person name="Submissions S."/>
        </authorList>
    </citation>
    <scope>NUCLEOTIDE SEQUENCE [LARGE SCALE GENOMIC DNA]</scope>
    <source>
        <strain evidence="16">Z-7934</strain>
    </source>
</reference>
<comment type="function">
    <text evidence="10 12">Specifically methylates the N3 position of the uracil ring of uridine 1498 (m3U1498) in 16S rRNA. Acts on the fully assembled 30S ribosomal subunit.</text>
</comment>
<evidence type="ECO:0000313" key="16">
    <source>
        <dbReference type="Proteomes" id="UP000199287"/>
    </source>
</evidence>
<dbReference type="GO" id="GO:0070042">
    <property type="term" value="F:rRNA (uridine-N3-)-methyltransferase activity"/>
    <property type="evidence" value="ECO:0007669"/>
    <property type="project" value="TreeGrafter"/>
</dbReference>
<evidence type="ECO:0000256" key="12">
    <source>
        <dbReference type="PIRNR" id="PIRNR015601"/>
    </source>
</evidence>
<dbReference type="PIRSF" id="PIRSF015601">
    <property type="entry name" value="MTase_slr0722"/>
    <property type="match status" value="1"/>
</dbReference>
<keyword evidence="7 12" id="KW-0489">Methyltransferase</keyword>
<evidence type="ECO:0000256" key="6">
    <source>
        <dbReference type="ARBA" id="ARBA00022552"/>
    </source>
</evidence>
<evidence type="ECO:0000256" key="3">
    <source>
        <dbReference type="ARBA" id="ARBA00012328"/>
    </source>
</evidence>
<dbReference type="InterPro" id="IPR046887">
    <property type="entry name" value="RsmE_PUA-like"/>
</dbReference>
<evidence type="ECO:0000256" key="7">
    <source>
        <dbReference type="ARBA" id="ARBA00022603"/>
    </source>
</evidence>
<evidence type="ECO:0000256" key="1">
    <source>
        <dbReference type="ARBA" id="ARBA00004496"/>
    </source>
</evidence>
<evidence type="ECO:0000256" key="11">
    <source>
        <dbReference type="ARBA" id="ARBA00047944"/>
    </source>
</evidence>
<dbReference type="STRING" id="69895.SAMN05192551_101598"/>
<dbReference type="InterPro" id="IPR015947">
    <property type="entry name" value="PUA-like_sf"/>
</dbReference>
<dbReference type="CDD" id="cd18084">
    <property type="entry name" value="RsmE-like"/>
    <property type="match status" value="1"/>
</dbReference>
<dbReference type="NCBIfam" id="TIGR00046">
    <property type="entry name" value="RsmE family RNA methyltransferase"/>
    <property type="match status" value="1"/>
</dbReference>
<evidence type="ECO:0000256" key="2">
    <source>
        <dbReference type="ARBA" id="ARBA00005528"/>
    </source>
</evidence>
<evidence type="ECO:0000256" key="9">
    <source>
        <dbReference type="ARBA" id="ARBA00022691"/>
    </source>
</evidence>
<dbReference type="OrthoDB" id="9815641at2"/>
<dbReference type="EC" id="2.1.1.193" evidence="3 12"/>
<dbReference type="RefSeq" id="WP_093369509.1">
    <property type="nucleotide sequence ID" value="NZ_FOQA01000001.1"/>
</dbReference>
<dbReference type="GO" id="GO:0005737">
    <property type="term" value="C:cytoplasm"/>
    <property type="evidence" value="ECO:0007669"/>
    <property type="project" value="UniProtKB-SubCell"/>
</dbReference>
<comment type="catalytic activity">
    <reaction evidence="11 12">
        <text>uridine(1498) in 16S rRNA + S-adenosyl-L-methionine = N(3)-methyluridine(1498) in 16S rRNA + S-adenosyl-L-homocysteine + H(+)</text>
        <dbReference type="Rhea" id="RHEA:42920"/>
        <dbReference type="Rhea" id="RHEA-COMP:10283"/>
        <dbReference type="Rhea" id="RHEA-COMP:10284"/>
        <dbReference type="ChEBI" id="CHEBI:15378"/>
        <dbReference type="ChEBI" id="CHEBI:57856"/>
        <dbReference type="ChEBI" id="CHEBI:59789"/>
        <dbReference type="ChEBI" id="CHEBI:65315"/>
        <dbReference type="ChEBI" id="CHEBI:74502"/>
        <dbReference type="EC" id="2.1.1.193"/>
    </reaction>
</comment>
<dbReference type="NCBIfam" id="NF008692">
    <property type="entry name" value="PRK11713.1-5"/>
    <property type="match status" value="1"/>
</dbReference>
<evidence type="ECO:0000256" key="10">
    <source>
        <dbReference type="ARBA" id="ARBA00025699"/>
    </source>
</evidence>
<dbReference type="InterPro" id="IPR029026">
    <property type="entry name" value="tRNA_m1G_MTases_N"/>
</dbReference>
<dbReference type="InterPro" id="IPR006700">
    <property type="entry name" value="RsmE"/>
</dbReference>
<evidence type="ECO:0000259" key="14">
    <source>
        <dbReference type="Pfam" id="PF20260"/>
    </source>
</evidence>
<dbReference type="SUPFAM" id="SSF75217">
    <property type="entry name" value="alpha/beta knot"/>
    <property type="match status" value="1"/>
</dbReference>
<dbReference type="Gene3D" id="3.40.1280.10">
    <property type="match status" value="1"/>
</dbReference>